<keyword evidence="2" id="KW-0614">Plasmid</keyword>
<organism evidence="2">
    <name type="scientific">Raoultella planticola</name>
    <name type="common">Klebsiella planticola</name>
    <dbReference type="NCBI Taxonomy" id="575"/>
    <lineage>
        <taxon>Bacteria</taxon>
        <taxon>Pseudomonadati</taxon>
        <taxon>Pseudomonadota</taxon>
        <taxon>Gammaproteobacteria</taxon>
        <taxon>Enterobacterales</taxon>
        <taxon>Enterobacteriaceae</taxon>
        <taxon>Klebsiella/Raoultella group</taxon>
        <taxon>Raoultella</taxon>
    </lineage>
</organism>
<dbReference type="AlphaFoldDB" id="W8CUU5"/>
<evidence type="ECO:0000256" key="1">
    <source>
        <dbReference type="SAM" id="Phobius"/>
    </source>
</evidence>
<evidence type="ECO:0000313" key="2">
    <source>
        <dbReference type="EMBL" id="AGO89304.1"/>
    </source>
</evidence>
<keyword evidence="1" id="KW-0812">Transmembrane</keyword>
<protein>
    <submittedName>
        <fullName evidence="2">Uncharacterized protein</fullName>
    </submittedName>
</protein>
<proteinExistence type="predicted"/>
<feature type="transmembrane region" description="Helical" evidence="1">
    <location>
        <begin position="12"/>
        <end position="31"/>
    </location>
</feature>
<gene>
    <name evidence="2" type="ORF">pKpNDM1_00593</name>
</gene>
<keyword evidence="1" id="KW-0472">Membrane</keyword>
<name>W8CUU5_RAOPL</name>
<sequence length="41" mass="4586">MKAAVPFIAIDFWIIVKLLNAKIGLGFLALTSNLRIPRVNF</sequence>
<accession>W8CUU5</accession>
<reference evidence="2" key="1">
    <citation type="journal article" date="2014" name="PLoS ONE">
        <title>Sequential Isolation in a Patient of Raoultella planticola and Escherichia coli Bearing a Novel ISCR1 Element Carrying blaNDM-1.</title>
        <authorList>
            <person name="Li J."/>
            <person name="Lan R."/>
            <person name="Xiong Y."/>
            <person name="Ye C."/>
            <person name="Yuan M."/>
            <person name="Liu X."/>
            <person name="Chen X."/>
            <person name="Yu D."/>
            <person name="Liu B."/>
            <person name="Lin W."/>
            <person name="Bai X."/>
            <person name="Wang Y."/>
            <person name="Sun Q."/>
            <person name="Wang Y."/>
            <person name="Zhao H."/>
            <person name="Meng Q."/>
            <person name="Chen Q."/>
            <person name="Zhao A."/>
            <person name="Xu J."/>
        </authorList>
    </citation>
    <scope>NUCLEOTIDE SEQUENCE</scope>
    <source>
        <strain evidence="2">KpNDM1</strain>
        <plasmid evidence="2">pKpNDM1</plasmid>
    </source>
</reference>
<keyword evidence="1" id="KW-1133">Transmembrane helix</keyword>
<geneLocation type="plasmid" evidence="2">
    <name>pKpNDM1</name>
</geneLocation>
<dbReference type="EMBL" id="JX515588">
    <property type="protein sequence ID" value="AGO89304.1"/>
    <property type="molecule type" value="Genomic_DNA"/>
</dbReference>